<name>A0A655ECC0_SALET</name>
<proteinExistence type="predicted"/>
<evidence type="ECO:0000313" key="3">
    <source>
        <dbReference type="Proteomes" id="UP000039541"/>
    </source>
</evidence>
<evidence type="ECO:0000313" key="1">
    <source>
        <dbReference type="EMBL" id="CNT88599.1"/>
    </source>
</evidence>
<dbReference type="AlphaFoldDB" id="A0A655ECC0"/>
<dbReference type="Proteomes" id="UP000039541">
    <property type="component" value="Unassembled WGS sequence"/>
</dbReference>
<organism evidence="2 3">
    <name type="scientific">Salmonella enterica subsp. enterica serovar Bovismorbificans</name>
    <dbReference type="NCBI Taxonomy" id="58097"/>
    <lineage>
        <taxon>Bacteria</taxon>
        <taxon>Pseudomonadati</taxon>
        <taxon>Pseudomonadota</taxon>
        <taxon>Gammaproteobacteria</taxon>
        <taxon>Enterobacterales</taxon>
        <taxon>Enterobacteriaceae</taxon>
        <taxon>Salmonella</taxon>
    </lineage>
</organism>
<dbReference type="EMBL" id="CQPD01000010">
    <property type="protein sequence ID" value="CNT88599.1"/>
    <property type="molecule type" value="Genomic_DNA"/>
</dbReference>
<sequence length="47" mass="5379">MLIVQIDMIDPQALQALLTTTANVLRSAIDATRHRVSRVENDTKFRR</sequence>
<evidence type="ECO:0000313" key="2">
    <source>
        <dbReference type="EMBL" id="CNV12820.1"/>
    </source>
</evidence>
<dbReference type="Proteomes" id="UP000042394">
    <property type="component" value="Unassembled WGS sequence"/>
</dbReference>
<reference evidence="3 4" key="1">
    <citation type="submission" date="2015-03" db="EMBL/GenBank/DDBJ databases">
        <authorList>
            <consortium name="Pathogen Informatics"/>
        </authorList>
    </citation>
    <scope>NUCLEOTIDE SEQUENCE [LARGE SCALE GENOMIC DNA]</scope>
    <source>
        <strain evidence="2 3">3476</strain>
        <strain evidence="1 4">D4891</strain>
    </source>
</reference>
<dbReference type="EMBL" id="CQPC01000089">
    <property type="protein sequence ID" value="CNV12820.1"/>
    <property type="molecule type" value="Genomic_DNA"/>
</dbReference>
<gene>
    <name evidence="2" type="ORF">ERS008202_04393</name>
    <name evidence="1" type="ORF">ERS008207_01252</name>
</gene>
<evidence type="ECO:0000313" key="4">
    <source>
        <dbReference type="Proteomes" id="UP000042394"/>
    </source>
</evidence>
<protein>
    <submittedName>
        <fullName evidence="2">Uncharacterized protein</fullName>
    </submittedName>
</protein>
<accession>A0A655ECC0</accession>